<evidence type="ECO:0000313" key="3">
    <source>
        <dbReference type="Proteomes" id="UP000184164"/>
    </source>
</evidence>
<gene>
    <name evidence="2" type="ORF">SAMN05444274_101140</name>
</gene>
<dbReference type="AlphaFoldDB" id="A0A1M4STE1"/>
<dbReference type="RefSeq" id="WP_072998004.1">
    <property type="nucleotide sequence ID" value="NZ_FQUM01000001.1"/>
</dbReference>
<keyword evidence="3" id="KW-1185">Reference proteome</keyword>
<feature type="signal peptide" evidence="1">
    <location>
        <begin position="1"/>
        <end position="30"/>
    </location>
</feature>
<name>A0A1M4STE1_9BACT</name>
<accession>A0A1M4STE1</accession>
<dbReference type="EMBL" id="FQUM01000001">
    <property type="protein sequence ID" value="SHE35435.1"/>
    <property type="molecule type" value="Genomic_DNA"/>
</dbReference>
<dbReference type="OrthoDB" id="947434at2"/>
<feature type="chain" id="PRO_5012612315" evidence="1">
    <location>
        <begin position="31"/>
        <end position="429"/>
    </location>
</feature>
<reference evidence="3" key="1">
    <citation type="submission" date="2016-11" db="EMBL/GenBank/DDBJ databases">
        <authorList>
            <person name="Varghese N."/>
            <person name="Submissions S."/>
        </authorList>
    </citation>
    <scope>NUCLEOTIDE SEQUENCE [LARGE SCALE GENOMIC DNA]</scope>
    <source>
        <strain evidence="3">DSM 26910</strain>
    </source>
</reference>
<organism evidence="2 3">
    <name type="scientific">Mariniphaga anaerophila</name>
    <dbReference type="NCBI Taxonomy" id="1484053"/>
    <lineage>
        <taxon>Bacteria</taxon>
        <taxon>Pseudomonadati</taxon>
        <taxon>Bacteroidota</taxon>
        <taxon>Bacteroidia</taxon>
        <taxon>Marinilabiliales</taxon>
        <taxon>Prolixibacteraceae</taxon>
        <taxon>Mariniphaga</taxon>
    </lineage>
</organism>
<sequence>MKSKTGFSAFRYKCFVIVAATILLSSCASFNPGLIHYNQDKSLYEYGGSPENAVPLRNKNNELISESNYEAFLKELENNDNKYQGTKTYEKTNSIQFSDHKIASLYAESVAEMNNGQFEEIPAKIDSLMALYPDALYFSDAAFLSGFAFQHLGKTNEANEKYREFINFSSGKYTERFRGHRDSEPNDSTWMAERDYARSFIDGKQEEAAVDFFHPFIPKYYYNSLHPGYGINPEDYAKNTEHLLMFVLGLDLSDNLSAGIQYYRQLNKYLDINPSYMTSGGIREIALAVPIKLYQSENNNLGIKVSPFMRYSGIRKLTIDGVQTEFDENIFNFGIKASAGYYFAPKLSVGASYIYHRYNENSTFLFSTRDIKLWFFNEYDISLYYDLLKGFSLKSGVKTGDFVAGIYWSGWEISYNFNQKGLVFRVDMF</sequence>
<keyword evidence="1" id="KW-0732">Signal</keyword>
<evidence type="ECO:0000256" key="1">
    <source>
        <dbReference type="SAM" id="SignalP"/>
    </source>
</evidence>
<dbReference type="PROSITE" id="PS51257">
    <property type="entry name" value="PROKAR_LIPOPROTEIN"/>
    <property type="match status" value="1"/>
</dbReference>
<dbReference type="Gene3D" id="1.25.40.10">
    <property type="entry name" value="Tetratricopeptide repeat domain"/>
    <property type="match status" value="1"/>
</dbReference>
<proteinExistence type="predicted"/>
<protein>
    <submittedName>
        <fullName evidence="2">Uncharacterized protein</fullName>
    </submittedName>
</protein>
<dbReference type="InterPro" id="IPR011990">
    <property type="entry name" value="TPR-like_helical_dom_sf"/>
</dbReference>
<evidence type="ECO:0000313" key="2">
    <source>
        <dbReference type="EMBL" id="SHE35435.1"/>
    </source>
</evidence>
<dbReference type="Proteomes" id="UP000184164">
    <property type="component" value="Unassembled WGS sequence"/>
</dbReference>